<gene>
    <name evidence="15" type="ORF">RDWZM_008379</name>
</gene>
<evidence type="ECO:0000256" key="7">
    <source>
        <dbReference type="ARBA" id="ARBA00022824"/>
    </source>
</evidence>
<dbReference type="GO" id="GO:0016705">
    <property type="term" value="F:oxidoreductase activity, acting on paired donors, with incorporation or reduction of molecular oxygen"/>
    <property type="evidence" value="ECO:0007669"/>
    <property type="project" value="InterPro"/>
</dbReference>
<dbReference type="PANTHER" id="PTHR24292:SF102">
    <property type="entry name" value="CYTOCHROME P450 FAMILY-RELATED"/>
    <property type="match status" value="1"/>
</dbReference>
<comment type="subcellular location">
    <subcellularLocation>
        <location evidence="3">Endoplasmic reticulum membrane</location>
        <topology evidence="3">Peripheral membrane protein</topology>
    </subcellularLocation>
    <subcellularLocation>
        <location evidence="2">Microsome membrane</location>
        <topology evidence="2">Peripheral membrane protein</topology>
    </subcellularLocation>
</comment>
<comment type="caution">
    <text evidence="15">The sequence shown here is derived from an EMBL/GenBank/DDBJ whole genome shotgun (WGS) entry which is preliminary data.</text>
</comment>
<evidence type="ECO:0000313" key="16">
    <source>
        <dbReference type="Proteomes" id="UP001142055"/>
    </source>
</evidence>
<dbReference type="PRINTS" id="PR00463">
    <property type="entry name" value="EP450I"/>
</dbReference>
<reference evidence="15" key="1">
    <citation type="submission" date="2022-12" db="EMBL/GenBank/DDBJ databases">
        <title>Genome assemblies of Blomia tropicalis.</title>
        <authorList>
            <person name="Cui Y."/>
        </authorList>
    </citation>
    <scope>NUCLEOTIDE SEQUENCE</scope>
    <source>
        <tissue evidence="15">Adult mites</tissue>
    </source>
</reference>
<evidence type="ECO:0000256" key="5">
    <source>
        <dbReference type="ARBA" id="ARBA00022617"/>
    </source>
</evidence>
<dbReference type="InterPro" id="IPR001128">
    <property type="entry name" value="Cyt_P450"/>
</dbReference>
<protein>
    <submittedName>
        <fullName evidence="15">Uncharacterized protein</fullName>
    </submittedName>
</protein>
<dbReference type="PANTHER" id="PTHR24292">
    <property type="entry name" value="CYTOCHROME P450"/>
    <property type="match status" value="1"/>
</dbReference>
<keyword evidence="5 13" id="KW-0349">Heme</keyword>
<evidence type="ECO:0000256" key="1">
    <source>
        <dbReference type="ARBA" id="ARBA00001971"/>
    </source>
</evidence>
<dbReference type="Proteomes" id="UP001142055">
    <property type="component" value="Chromosome 3"/>
</dbReference>
<comment type="similarity">
    <text evidence="4">Belongs to the cytochrome P450 family.</text>
</comment>
<keyword evidence="10 13" id="KW-0408">Iron</keyword>
<evidence type="ECO:0000256" key="14">
    <source>
        <dbReference type="SAM" id="Phobius"/>
    </source>
</evidence>
<evidence type="ECO:0000256" key="3">
    <source>
        <dbReference type="ARBA" id="ARBA00004406"/>
    </source>
</evidence>
<dbReference type="AlphaFoldDB" id="A0A9Q0M1N4"/>
<dbReference type="Gene3D" id="1.10.630.10">
    <property type="entry name" value="Cytochrome P450"/>
    <property type="match status" value="1"/>
</dbReference>
<dbReference type="PRINTS" id="PR00385">
    <property type="entry name" value="P450"/>
</dbReference>
<feature type="binding site" description="axial binding residue" evidence="13">
    <location>
        <position position="245"/>
    </location>
    <ligand>
        <name>heme</name>
        <dbReference type="ChEBI" id="CHEBI:30413"/>
    </ligand>
    <ligandPart>
        <name>Fe</name>
        <dbReference type="ChEBI" id="CHEBI:18248"/>
    </ligandPart>
</feature>
<proteinExistence type="inferred from homology"/>
<dbReference type="Pfam" id="PF00067">
    <property type="entry name" value="p450"/>
    <property type="match status" value="2"/>
</dbReference>
<evidence type="ECO:0000256" key="9">
    <source>
        <dbReference type="ARBA" id="ARBA00023002"/>
    </source>
</evidence>
<keyword evidence="14" id="KW-0812">Transmembrane</keyword>
<keyword evidence="11" id="KW-0503">Monooxygenase</keyword>
<keyword evidence="7" id="KW-0256">Endoplasmic reticulum</keyword>
<evidence type="ECO:0000256" key="4">
    <source>
        <dbReference type="ARBA" id="ARBA00010617"/>
    </source>
</evidence>
<keyword evidence="8" id="KW-0492">Microsome</keyword>
<dbReference type="InterPro" id="IPR050476">
    <property type="entry name" value="Insect_CytP450_Detox"/>
</dbReference>
<keyword evidence="6 13" id="KW-0479">Metal-binding</keyword>
<evidence type="ECO:0000256" key="6">
    <source>
        <dbReference type="ARBA" id="ARBA00022723"/>
    </source>
</evidence>
<dbReference type="SUPFAM" id="SSF48264">
    <property type="entry name" value="Cytochrome P450"/>
    <property type="match status" value="1"/>
</dbReference>
<dbReference type="GO" id="GO:0005506">
    <property type="term" value="F:iron ion binding"/>
    <property type="evidence" value="ECO:0007669"/>
    <property type="project" value="InterPro"/>
</dbReference>
<evidence type="ECO:0000256" key="12">
    <source>
        <dbReference type="ARBA" id="ARBA00023136"/>
    </source>
</evidence>
<keyword evidence="14" id="KW-1133">Transmembrane helix</keyword>
<evidence type="ECO:0000256" key="2">
    <source>
        <dbReference type="ARBA" id="ARBA00004174"/>
    </source>
</evidence>
<dbReference type="OMA" id="EIMANII"/>
<name>A0A9Q0M1N4_BLOTA</name>
<feature type="transmembrane region" description="Helical" evidence="14">
    <location>
        <begin position="22"/>
        <end position="40"/>
    </location>
</feature>
<evidence type="ECO:0000256" key="11">
    <source>
        <dbReference type="ARBA" id="ARBA00023033"/>
    </source>
</evidence>
<evidence type="ECO:0000256" key="8">
    <source>
        <dbReference type="ARBA" id="ARBA00022848"/>
    </source>
</evidence>
<accession>A0A9Q0M1N4</accession>
<evidence type="ECO:0000313" key="15">
    <source>
        <dbReference type="EMBL" id="KAJ6217222.1"/>
    </source>
</evidence>
<dbReference type="GO" id="GO:0005789">
    <property type="term" value="C:endoplasmic reticulum membrane"/>
    <property type="evidence" value="ECO:0007669"/>
    <property type="project" value="UniProtKB-SubCell"/>
</dbReference>
<evidence type="ECO:0000256" key="10">
    <source>
        <dbReference type="ARBA" id="ARBA00023004"/>
    </source>
</evidence>
<dbReference type="GO" id="GO:0020037">
    <property type="term" value="F:heme binding"/>
    <property type="evidence" value="ECO:0007669"/>
    <property type="project" value="InterPro"/>
</dbReference>
<keyword evidence="9" id="KW-0560">Oxidoreductase</keyword>
<organism evidence="15 16">
    <name type="scientific">Blomia tropicalis</name>
    <name type="common">Mite</name>
    <dbReference type="NCBI Taxonomy" id="40697"/>
    <lineage>
        <taxon>Eukaryota</taxon>
        <taxon>Metazoa</taxon>
        <taxon>Ecdysozoa</taxon>
        <taxon>Arthropoda</taxon>
        <taxon>Chelicerata</taxon>
        <taxon>Arachnida</taxon>
        <taxon>Acari</taxon>
        <taxon>Acariformes</taxon>
        <taxon>Sarcoptiformes</taxon>
        <taxon>Astigmata</taxon>
        <taxon>Glycyphagoidea</taxon>
        <taxon>Echimyopodidae</taxon>
        <taxon>Blomia</taxon>
    </lineage>
</organism>
<evidence type="ECO:0000256" key="13">
    <source>
        <dbReference type="PIRSR" id="PIRSR602401-1"/>
    </source>
</evidence>
<comment type="cofactor">
    <cofactor evidence="1 13">
        <name>heme</name>
        <dbReference type="ChEBI" id="CHEBI:30413"/>
    </cofactor>
</comment>
<sequence length="298" mass="34314">MDTDANGDRSKTNPFVERAMKMFKFTFARIFYFLMTPMFIREFLDKFINSEVNGSFFHKLAEEVVRMRRTKNSGYETLTADADRDDREGQVAQTLDSNNSKTKNLKTLDDTEIMANIILFFVAGFETTASTITHSLFELAKNPETQDRLYQELNDALDGVDTSSELYYETVLTKVPYLEAVMKETLRKYPPLARLDRRVNVDGYKLGNVTLEKNQLVLIPAFAIHYNPEYYPSQIDLILIGPRNCIGMRFAYQEVKLCLAKLIRQFRFEPTDGTPDKLKLGKIALTVAETFPLKVSKR</sequence>
<dbReference type="InterPro" id="IPR036396">
    <property type="entry name" value="Cyt_P450_sf"/>
</dbReference>
<dbReference type="GO" id="GO:0004497">
    <property type="term" value="F:monooxygenase activity"/>
    <property type="evidence" value="ECO:0007669"/>
    <property type="project" value="UniProtKB-KW"/>
</dbReference>
<keyword evidence="16" id="KW-1185">Reference proteome</keyword>
<dbReference type="InterPro" id="IPR002401">
    <property type="entry name" value="Cyt_P450_E_grp-I"/>
</dbReference>
<keyword evidence="12 14" id="KW-0472">Membrane</keyword>
<dbReference type="EMBL" id="JAPWDV010000003">
    <property type="protein sequence ID" value="KAJ6217222.1"/>
    <property type="molecule type" value="Genomic_DNA"/>
</dbReference>